<evidence type="ECO:0000313" key="2">
    <source>
        <dbReference type="Proteomes" id="UP000286137"/>
    </source>
</evidence>
<reference evidence="1 2" key="1">
    <citation type="submission" date="2018-08" db="EMBL/GenBank/DDBJ databases">
        <title>A genome reference for cultivated species of the human gut microbiota.</title>
        <authorList>
            <person name="Zou Y."/>
            <person name="Xue W."/>
            <person name="Luo G."/>
        </authorList>
    </citation>
    <scope>NUCLEOTIDE SEQUENCE [LARGE SCALE GENOMIC DNA]</scope>
    <source>
        <strain evidence="1 2">AF27-4BH</strain>
    </source>
</reference>
<gene>
    <name evidence="1" type="ORF">DWY88_10315</name>
</gene>
<comment type="caution">
    <text evidence="1">The sequence shown here is derived from an EMBL/GenBank/DDBJ whole genome shotgun (WGS) entry which is preliminary data.</text>
</comment>
<dbReference type="Proteomes" id="UP000286137">
    <property type="component" value="Unassembled WGS sequence"/>
</dbReference>
<accession>A0A412BZY1</accession>
<evidence type="ECO:0000313" key="1">
    <source>
        <dbReference type="EMBL" id="RGQ66353.1"/>
    </source>
</evidence>
<protein>
    <submittedName>
        <fullName evidence="1">Uncharacterized protein</fullName>
    </submittedName>
</protein>
<dbReference type="AlphaFoldDB" id="A0A412BZY1"/>
<sequence length="110" mass="12774">MASNKMRCNIWGEYEICLDSEKYKALLRALTFFDSSKEQVSIYDGWLERFVSFSYSGKKEKEGIFDEHPALGKKVVKFKYFKNGRWDIVFASGVHALSFAKEYLGYKEAA</sequence>
<organism evidence="1 2">
    <name type="scientific">Mediterraneibacter gnavus</name>
    <name type="common">Ruminococcus gnavus</name>
    <dbReference type="NCBI Taxonomy" id="33038"/>
    <lineage>
        <taxon>Bacteria</taxon>
        <taxon>Bacillati</taxon>
        <taxon>Bacillota</taxon>
        <taxon>Clostridia</taxon>
        <taxon>Lachnospirales</taxon>
        <taxon>Lachnospiraceae</taxon>
        <taxon>Mediterraneibacter</taxon>
    </lineage>
</organism>
<proteinExistence type="predicted"/>
<dbReference type="RefSeq" id="WP_118013865.1">
    <property type="nucleotide sequence ID" value="NZ_QRTJ01000019.1"/>
</dbReference>
<name>A0A412BZY1_MEDGN</name>
<dbReference type="EMBL" id="QRTJ01000019">
    <property type="protein sequence ID" value="RGQ66353.1"/>
    <property type="molecule type" value="Genomic_DNA"/>
</dbReference>